<dbReference type="SUPFAM" id="SSF50475">
    <property type="entry name" value="FMN-binding split barrel"/>
    <property type="match status" value="1"/>
</dbReference>
<protein>
    <submittedName>
        <fullName evidence="1">Putative flavin-nucleotide-binding protein</fullName>
    </submittedName>
</protein>
<dbReference type="PANTHER" id="PTHR34071:SF2">
    <property type="entry name" value="FLAVIN-NUCLEOTIDE-BINDING PROTEIN"/>
    <property type="match status" value="1"/>
</dbReference>
<reference evidence="1 2" key="1">
    <citation type="submission" date="2014-10" db="EMBL/GenBank/DDBJ databases">
        <title>Genome sequence of Clostridium aceticum DSM 1496.</title>
        <authorList>
            <person name="Poehlein A."/>
            <person name="Schiel-Bengelsdorf B."/>
            <person name="Gottschalk G."/>
            <person name="Duerre P."/>
            <person name="Daniel R."/>
        </authorList>
    </citation>
    <scope>NUCLEOTIDE SEQUENCE [LARGE SCALE GENOMIC DNA]</scope>
    <source>
        <strain evidence="1 2">DSM 1496</strain>
    </source>
</reference>
<name>A0A0D8IFH7_9CLOT</name>
<organism evidence="1 2">
    <name type="scientific">Clostridium aceticum</name>
    <dbReference type="NCBI Taxonomy" id="84022"/>
    <lineage>
        <taxon>Bacteria</taxon>
        <taxon>Bacillati</taxon>
        <taxon>Bacillota</taxon>
        <taxon>Clostridia</taxon>
        <taxon>Eubacteriales</taxon>
        <taxon>Clostridiaceae</taxon>
        <taxon>Clostridium</taxon>
    </lineage>
</organism>
<dbReference type="PATRIC" id="fig|84022.5.peg.3059"/>
<evidence type="ECO:0000313" key="1">
    <source>
        <dbReference type="EMBL" id="AKL95052.1"/>
    </source>
</evidence>
<dbReference type="EMBL" id="CP009687">
    <property type="protein sequence ID" value="AKL95052.1"/>
    <property type="molecule type" value="Genomic_DNA"/>
</dbReference>
<dbReference type="Proteomes" id="UP000035704">
    <property type="component" value="Chromosome"/>
</dbReference>
<sequence length="153" mass="17598">MRKNEKEVKDIAEIEEILRRADICRLGLCVDNIPYVIPMSFGYRNNCLYLHSAKEGKKIDMMKANPKVCFEVEVGTKLVKKDMACNWGMKFISIIGLGTARFIEERSDKKEALDIIMSQYSEDKSFQYSDEQIEAVTVIEVMITEMSCKKSGY</sequence>
<dbReference type="InterPro" id="IPR024747">
    <property type="entry name" value="Pyridox_Oxase-rel"/>
</dbReference>
<dbReference type="KEGG" id="cace:CACET_c16030"/>
<proteinExistence type="predicted"/>
<accession>A0A0D8IFH7</accession>
<dbReference type="OrthoDB" id="9794935at2"/>
<keyword evidence="2" id="KW-1185">Reference proteome</keyword>
<dbReference type="Pfam" id="PF12900">
    <property type="entry name" value="Pyridox_ox_2"/>
    <property type="match status" value="1"/>
</dbReference>
<dbReference type="Gene3D" id="2.30.110.10">
    <property type="entry name" value="Electron Transport, Fmn-binding Protein, Chain A"/>
    <property type="match status" value="1"/>
</dbReference>
<dbReference type="InterPro" id="IPR012349">
    <property type="entry name" value="Split_barrel_FMN-bd"/>
</dbReference>
<gene>
    <name evidence="1" type="ORF">CACET_c16030</name>
</gene>
<evidence type="ECO:0000313" key="2">
    <source>
        <dbReference type="Proteomes" id="UP000035704"/>
    </source>
</evidence>
<dbReference type="AlphaFoldDB" id="A0A0D8IFH7"/>
<dbReference type="RefSeq" id="WP_044823793.1">
    <property type="nucleotide sequence ID" value="NZ_CP009687.1"/>
</dbReference>
<dbReference type="STRING" id="84022.CACET_c16030"/>
<dbReference type="PANTHER" id="PTHR34071">
    <property type="entry name" value="5-NITROIMIDAZOLE ANTIBIOTICS RESISTANCE PROTEIN, NIMA-FAMILY-RELATED PROTEIN-RELATED"/>
    <property type="match status" value="1"/>
</dbReference>